<dbReference type="AlphaFoldDB" id="A0A1H8H3Q1"/>
<evidence type="ECO:0000313" key="2">
    <source>
        <dbReference type="EMBL" id="SEN50367.1"/>
    </source>
</evidence>
<dbReference type="EMBL" id="FOCM01000004">
    <property type="protein sequence ID" value="SEN50367.1"/>
    <property type="molecule type" value="Genomic_DNA"/>
</dbReference>
<dbReference type="OrthoDB" id="428263at2"/>
<keyword evidence="3" id="KW-1185">Reference proteome</keyword>
<protein>
    <submittedName>
        <fullName evidence="2">Uncharacterized membrane protein</fullName>
    </submittedName>
</protein>
<proteinExistence type="predicted"/>
<accession>A0A1H8H3Q1</accession>
<evidence type="ECO:0000256" key="1">
    <source>
        <dbReference type="SAM" id="Phobius"/>
    </source>
</evidence>
<organism evidence="2 3">
    <name type="scientific">Palleronia pelagia</name>
    <dbReference type="NCBI Taxonomy" id="387096"/>
    <lineage>
        <taxon>Bacteria</taxon>
        <taxon>Pseudomonadati</taxon>
        <taxon>Pseudomonadota</taxon>
        <taxon>Alphaproteobacteria</taxon>
        <taxon>Rhodobacterales</taxon>
        <taxon>Roseobacteraceae</taxon>
        <taxon>Palleronia</taxon>
    </lineage>
</organism>
<feature type="transmembrane region" description="Helical" evidence="1">
    <location>
        <begin position="56"/>
        <end position="80"/>
    </location>
</feature>
<gene>
    <name evidence="2" type="ORF">SAMN04488011_104294</name>
</gene>
<dbReference type="Proteomes" id="UP000199372">
    <property type="component" value="Unassembled WGS sequence"/>
</dbReference>
<reference evidence="3" key="1">
    <citation type="submission" date="2016-10" db="EMBL/GenBank/DDBJ databases">
        <authorList>
            <person name="Varghese N."/>
            <person name="Submissions S."/>
        </authorList>
    </citation>
    <scope>NUCLEOTIDE SEQUENCE [LARGE SCALE GENOMIC DNA]</scope>
    <source>
        <strain evidence="3">DSM 26893</strain>
    </source>
</reference>
<sequence>MSPLILALAHVAVLAYALVAGVFLAFSDFIMRALSRTSGQGGAEAMQAINREVFRWVFMALFLGLAAVSLLLVVHAALWLDGAPAALVAAAGIVYLLGCFAVTVVFNVPMNETLAGMDLSQASTRHYWTGTYLPRWTFWNTARTIACGLAAALLLAGLAALSPPPAV</sequence>
<dbReference type="RefSeq" id="WP_091845502.1">
    <property type="nucleotide sequence ID" value="NZ_FOCM01000004.1"/>
</dbReference>
<feature type="transmembrane region" description="Helical" evidence="1">
    <location>
        <begin position="142"/>
        <end position="161"/>
    </location>
</feature>
<keyword evidence="1" id="KW-0812">Transmembrane</keyword>
<name>A0A1H8H3Q1_9RHOB</name>
<evidence type="ECO:0000313" key="3">
    <source>
        <dbReference type="Proteomes" id="UP000199372"/>
    </source>
</evidence>
<keyword evidence="1" id="KW-0472">Membrane</keyword>
<dbReference type="InterPro" id="IPR013901">
    <property type="entry name" value="Anthrone_oxy"/>
</dbReference>
<keyword evidence="1" id="KW-1133">Transmembrane helix</keyword>
<dbReference type="Pfam" id="PF08592">
    <property type="entry name" value="Anthrone_oxy"/>
    <property type="match status" value="1"/>
</dbReference>
<feature type="transmembrane region" description="Helical" evidence="1">
    <location>
        <begin position="86"/>
        <end position="108"/>
    </location>
</feature>
<feature type="transmembrane region" description="Helical" evidence="1">
    <location>
        <begin position="6"/>
        <end position="26"/>
    </location>
</feature>